<evidence type="ECO:0000259" key="5">
    <source>
        <dbReference type="Pfam" id="PF02889"/>
    </source>
</evidence>
<evidence type="ECO:0000313" key="6">
    <source>
        <dbReference type="EMBL" id="PNX74511.1"/>
    </source>
</evidence>
<comment type="subcellular location">
    <subcellularLocation>
        <location evidence="1">Membrane</location>
        <topology evidence="1">Multi-pass membrane protein</topology>
    </subcellularLocation>
</comment>
<reference evidence="6 7" key="1">
    <citation type="journal article" date="2014" name="Am. J. Bot.">
        <title>Genome assembly and annotation for red clover (Trifolium pratense; Fabaceae).</title>
        <authorList>
            <person name="Istvanek J."/>
            <person name="Jaros M."/>
            <person name="Krenek A."/>
            <person name="Repkova J."/>
        </authorList>
    </citation>
    <scope>NUCLEOTIDE SEQUENCE [LARGE SCALE GENOMIC DNA]</scope>
    <source>
        <strain evidence="7">cv. Tatra</strain>
        <tissue evidence="6">Young leaves</tissue>
    </source>
</reference>
<reference evidence="6 7" key="2">
    <citation type="journal article" date="2017" name="Front. Plant Sci.">
        <title>Gene Classification and Mining of Molecular Markers Useful in Red Clover (Trifolium pratense) Breeding.</title>
        <authorList>
            <person name="Istvanek J."/>
            <person name="Dluhosova J."/>
            <person name="Dluhos P."/>
            <person name="Patkova L."/>
            <person name="Nedelnik J."/>
            <person name="Repkova J."/>
        </authorList>
    </citation>
    <scope>NUCLEOTIDE SEQUENCE [LARGE SCALE GENOMIC DNA]</scope>
    <source>
        <strain evidence="7">cv. Tatra</strain>
        <tissue evidence="6">Young leaves</tissue>
    </source>
</reference>
<dbReference type="PANTHER" id="PTHR24075">
    <property type="entry name" value="SEC63 DOMAIN-CONTAINING"/>
    <property type="match status" value="1"/>
</dbReference>
<sequence>MDVFTKAAEYMEIPVRRTDDEPLQKLFMLVRSELNLDLKNIKQEQAKFWKQHPALVKTELLVQAQLTREFGALSPSLAGDFRRILETAPRLLEELMKMAVIPRNAQGHGWLRPAIGVVELSQCIIQELHLTDTFCERFTISPLAKGCGDTLIWGSISSTVSYYSILANVARFEILRRIGRLVENRKIEIVARFVRSYSE</sequence>
<dbReference type="SUPFAM" id="SSF158702">
    <property type="entry name" value="Sec63 N-terminal domain-like"/>
    <property type="match status" value="1"/>
</dbReference>
<dbReference type="ExpressionAtlas" id="A0A2K3L7K1">
    <property type="expression patterns" value="baseline"/>
</dbReference>
<keyword evidence="4" id="KW-0472">Membrane</keyword>
<proteinExistence type="predicted"/>
<comment type="caution">
    <text evidence="6">The sequence shown here is derived from an EMBL/GenBank/DDBJ whole genome shotgun (WGS) entry which is preliminary data.</text>
</comment>
<dbReference type="AlphaFoldDB" id="A0A2K3L7K1"/>
<dbReference type="GO" id="GO:0006614">
    <property type="term" value="P:SRP-dependent cotranslational protein targeting to membrane"/>
    <property type="evidence" value="ECO:0007669"/>
    <property type="project" value="TreeGrafter"/>
</dbReference>
<dbReference type="GO" id="GO:0003723">
    <property type="term" value="F:RNA binding"/>
    <property type="evidence" value="ECO:0007669"/>
    <property type="project" value="TreeGrafter"/>
</dbReference>
<feature type="domain" description="SEC63" evidence="5">
    <location>
        <begin position="2"/>
        <end position="130"/>
    </location>
</feature>
<dbReference type="EMBL" id="ASHM01027628">
    <property type="protein sequence ID" value="PNX74511.1"/>
    <property type="molecule type" value="Genomic_DNA"/>
</dbReference>
<evidence type="ECO:0000256" key="1">
    <source>
        <dbReference type="ARBA" id="ARBA00004141"/>
    </source>
</evidence>
<keyword evidence="2" id="KW-0812">Transmembrane</keyword>
<dbReference type="Pfam" id="PF02889">
    <property type="entry name" value="Sec63"/>
    <property type="match status" value="1"/>
</dbReference>
<protein>
    <submittedName>
        <fullName evidence="6">Translocation protein SEC63</fullName>
    </submittedName>
</protein>
<dbReference type="STRING" id="57577.A0A2K3L7K1"/>
<dbReference type="GO" id="GO:0031207">
    <property type="term" value="C:Sec62/Sec63 complex"/>
    <property type="evidence" value="ECO:0007669"/>
    <property type="project" value="TreeGrafter"/>
</dbReference>
<dbReference type="Proteomes" id="UP000236291">
    <property type="component" value="Unassembled WGS sequence"/>
</dbReference>
<dbReference type="InterPro" id="IPR004179">
    <property type="entry name" value="Sec63-dom"/>
</dbReference>
<keyword evidence="3" id="KW-1133">Transmembrane helix</keyword>
<dbReference type="GO" id="GO:0006620">
    <property type="term" value="P:post-translational protein targeting to endoplasmic reticulum membrane"/>
    <property type="evidence" value="ECO:0007669"/>
    <property type="project" value="TreeGrafter"/>
</dbReference>
<name>A0A2K3L7K1_TRIPR</name>
<evidence type="ECO:0000256" key="2">
    <source>
        <dbReference type="ARBA" id="ARBA00022692"/>
    </source>
</evidence>
<organism evidence="6 7">
    <name type="scientific">Trifolium pratense</name>
    <name type="common">Red clover</name>
    <dbReference type="NCBI Taxonomy" id="57577"/>
    <lineage>
        <taxon>Eukaryota</taxon>
        <taxon>Viridiplantae</taxon>
        <taxon>Streptophyta</taxon>
        <taxon>Embryophyta</taxon>
        <taxon>Tracheophyta</taxon>
        <taxon>Spermatophyta</taxon>
        <taxon>Magnoliopsida</taxon>
        <taxon>eudicotyledons</taxon>
        <taxon>Gunneridae</taxon>
        <taxon>Pentapetalae</taxon>
        <taxon>rosids</taxon>
        <taxon>fabids</taxon>
        <taxon>Fabales</taxon>
        <taxon>Fabaceae</taxon>
        <taxon>Papilionoideae</taxon>
        <taxon>50 kb inversion clade</taxon>
        <taxon>NPAAA clade</taxon>
        <taxon>Hologalegina</taxon>
        <taxon>IRL clade</taxon>
        <taxon>Trifolieae</taxon>
        <taxon>Trifolium</taxon>
    </lineage>
</organism>
<gene>
    <name evidence="6" type="ORF">L195_g030432</name>
</gene>
<dbReference type="GO" id="GO:0008320">
    <property type="term" value="F:protein transmembrane transporter activity"/>
    <property type="evidence" value="ECO:0007669"/>
    <property type="project" value="TreeGrafter"/>
</dbReference>
<evidence type="ECO:0000313" key="7">
    <source>
        <dbReference type="Proteomes" id="UP000236291"/>
    </source>
</evidence>
<accession>A0A2K3L7K1</accession>
<evidence type="ECO:0000256" key="3">
    <source>
        <dbReference type="ARBA" id="ARBA00022989"/>
    </source>
</evidence>
<evidence type="ECO:0000256" key="4">
    <source>
        <dbReference type="ARBA" id="ARBA00023136"/>
    </source>
</evidence>
<dbReference type="Gene3D" id="1.10.3380.10">
    <property type="entry name" value="Sec63 N-terminal domain-like domain"/>
    <property type="match status" value="1"/>
</dbReference>
<dbReference type="PANTHER" id="PTHR24075:SF0">
    <property type="entry name" value="TRANSLOCATION PROTEIN SEC63 HOMOLOG"/>
    <property type="match status" value="1"/>
</dbReference>